<name>A0A1E2S1P8_9HYPH</name>
<dbReference type="GO" id="GO:0032259">
    <property type="term" value="P:methylation"/>
    <property type="evidence" value="ECO:0007669"/>
    <property type="project" value="UniProtKB-KW"/>
</dbReference>
<accession>A0A1E2S1P8</accession>
<dbReference type="AlphaFoldDB" id="A0A1E2S1P8"/>
<dbReference type="EMBL" id="MASI01000001">
    <property type="protein sequence ID" value="ODA68259.1"/>
    <property type="molecule type" value="Genomic_DNA"/>
</dbReference>
<evidence type="ECO:0000256" key="2">
    <source>
        <dbReference type="ARBA" id="ARBA00022573"/>
    </source>
</evidence>
<keyword evidence="8" id="KW-1185">Reference proteome</keyword>
<keyword evidence="2" id="KW-0169">Cobalamin biosynthesis</keyword>
<dbReference type="SUPFAM" id="SSF53335">
    <property type="entry name" value="S-adenosyl-L-methionine-dependent methyltransferases"/>
    <property type="match status" value="1"/>
</dbReference>
<dbReference type="RefSeq" id="WP_245290764.1">
    <property type="nucleotide sequence ID" value="NZ_MASI01000001.1"/>
</dbReference>
<dbReference type="InterPro" id="IPR035996">
    <property type="entry name" value="4pyrrol_Methylase_sf"/>
</dbReference>
<dbReference type="CDD" id="cd02440">
    <property type="entry name" value="AdoMet_MTases"/>
    <property type="match status" value="1"/>
</dbReference>
<keyword evidence="5" id="KW-0949">S-adenosyl-L-methionine</keyword>
<dbReference type="Proteomes" id="UP000095087">
    <property type="component" value="Unassembled WGS sequence"/>
</dbReference>
<reference evidence="7 8" key="1">
    <citation type="submission" date="2016-07" db="EMBL/GenBank/DDBJ databases">
        <title>Draft genome sequence of Methyloligella halotolerans C2T (VKM B-2706T=CCUG 61687T=DSM 25045T), a halotolerant polyhydroxybutyrate accumulating methylotroph.</title>
        <authorList>
            <person name="Vasilenko O.V."/>
            <person name="Doronina N.V."/>
            <person name="Poroshina M.N."/>
            <person name="Tarlachkov S.V."/>
            <person name="Trotsenko Y.A."/>
        </authorList>
    </citation>
    <scope>NUCLEOTIDE SEQUENCE [LARGE SCALE GENOMIC DNA]</scope>
    <source>
        <strain evidence="7 8">VKM B-2706</strain>
    </source>
</reference>
<gene>
    <name evidence="7" type="ORF">A7A08_00076</name>
</gene>
<evidence type="ECO:0000256" key="4">
    <source>
        <dbReference type="ARBA" id="ARBA00022679"/>
    </source>
</evidence>
<dbReference type="GO" id="GO:0009236">
    <property type="term" value="P:cobalamin biosynthetic process"/>
    <property type="evidence" value="ECO:0007669"/>
    <property type="project" value="UniProtKB-UniPathway"/>
</dbReference>
<dbReference type="EC" id="2.1.1.132" evidence="7"/>
<dbReference type="Gene3D" id="3.40.50.150">
    <property type="entry name" value="Vaccinia Virus protein VP39"/>
    <property type="match status" value="1"/>
</dbReference>
<dbReference type="GO" id="GO:0046025">
    <property type="term" value="F:precorrin-6Y C5,15-methyltransferase (decarboxylating) activity"/>
    <property type="evidence" value="ECO:0007669"/>
    <property type="project" value="UniProtKB-EC"/>
</dbReference>
<evidence type="ECO:0000313" key="7">
    <source>
        <dbReference type="EMBL" id="ODA68259.1"/>
    </source>
</evidence>
<dbReference type="GO" id="GO:0008276">
    <property type="term" value="F:protein methyltransferase activity"/>
    <property type="evidence" value="ECO:0007669"/>
    <property type="project" value="InterPro"/>
</dbReference>
<dbReference type="Pfam" id="PF00590">
    <property type="entry name" value="TP_methylase"/>
    <property type="match status" value="1"/>
</dbReference>
<protein>
    <submittedName>
        <fullName evidence="7">Precorrin-6Y C(5,15)-methyltransferase [decarboxylating]</fullName>
        <ecNumber evidence="7">2.1.1.132</ecNumber>
    </submittedName>
</protein>
<organism evidence="7 8">
    <name type="scientific">Methyloligella halotolerans</name>
    <dbReference type="NCBI Taxonomy" id="1177755"/>
    <lineage>
        <taxon>Bacteria</taxon>
        <taxon>Pseudomonadati</taxon>
        <taxon>Pseudomonadota</taxon>
        <taxon>Alphaproteobacteria</taxon>
        <taxon>Hyphomicrobiales</taxon>
        <taxon>Hyphomicrobiaceae</taxon>
        <taxon>Methyloligella</taxon>
    </lineage>
</organism>
<dbReference type="Gene3D" id="3.30.950.10">
    <property type="entry name" value="Methyltransferase, Cobalt-precorrin-4 Transmethylase, Domain 2"/>
    <property type="match status" value="1"/>
</dbReference>
<dbReference type="InterPro" id="IPR029063">
    <property type="entry name" value="SAM-dependent_MTases_sf"/>
</dbReference>
<keyword evidence="4 7" id="KW-0808">Transferase</keyword>
<evidence type="ECO:0000313" key="8">
    <source>
        <dbReference type="Proteomes" id="UP000095087"/>
    </source>
</evidence>
<dbReference type="CDD" id="cd11644">
    <property type="entry name" value="Precorrin-6Y-MT"/>
    <property type="match status" value="1"/>
</dbReference>
<evidence type="ECO:0000259" key="6">
    <source>
        <dbReference type="Pfam" id="PF00590"/>
    </source>
</evidence>
<dbReference type="NCBIfam" id="TIGR02469">
    <property type="entry name" value="CbiT"/>
    <property type="match status" value="1"/>
</dbReference>
<dbReference type="InterPro" id="IPR014008">
    <property type="entry name" value="Cbl_synth_MTase_CbiT"/>
</dbReference>
<dbReference type="PATRIC" id="fig|1177755.3.peg.77"/>
<dbReference type="Gene3D" id="3.40.1010.10">
    <property type="entry name" value="Cobalt-precorrin-4 Transmethylase, Domain 1"/>
    <property type="match status" value="1"/>
</dbReference>
<evidence type="ECO:0000256" key="1">
    <source>
        <dbReference type="ARBA" id="ARBA00004953"/>
    </source>
</evidence>
<comment type="pathway">
    <text evidence="1">Cofactor biosynthesis; adenosylcobalamin biosynthesis.</text>
</comment>
<dbReference type="NCBIfam" id="TIGR02467">
    <property type="entry name" value="CbiE"/>
    <property type="match status" value="1"/>
</dbReference>
<sequence>MAVSELNESLSNSMPGRWLSIVGIGEDGIEGLSPIARRLIEDANLVVGGRRHLDLADTLIRGDRLSWPSPIDGAYADILARRGEAVVVLASGDPFHFGIGKQLAALVDPDEIACVPQPSAFSLAAARMGWALQDVTTLSLHGRPLDRIIPALQPGARVLALTWDETTPAKLADLLKAREMGQSRITVLERLGGPKERARAALAESFDLDDIDPLNIVAVEVVAEAGAPFIGLAPGLDDALFESDGQLTKREVRAVTLSSLAPRRGELLWDIGLGSGSVAIEWLLRDPAMRAIGFEEDPERAARAARNAASLGVSQLEIVQGKAPKALEGLPPPDAVFVGGGLSDGVLDAVWSALKPGGRLVANAVTLEGERTLFDGFETHGGSLSRIDIARLDQVGRLHGWRPAMPITHWRVAKPEVTKP</sequence>
<evidence type="ECO:0000256" key="5">
    <source>
        <dbReference type="ARBA" id="ARBA00022691"/>
    </source>
</evidence>
<dbReference type="InterPro" id="IPR006365">
    <property type="entry name" value="Cbl_synth_CobL"/>
</dbReference>
<feature type="domain" description="Tetrapyrrole methylase" evidence="6">
    <location>
        <begin position="19"/>
        <end position="201"/>
    </location>
</feature>
<dbReference type="InterPro" id="IPR050714">
    <property type="entry name" value="Cobalamin_biosynth_MTase"/>
</dbReference>
<dbReference type="PANTHER" id="PTHR43182:SF1">
    <property type="entry name" value="COBALT-PRECORRIN-7 C(5)-METHYLTRANSFERASE"/>
    <property type="match status" value="1"/>
</dbReference>
<dbReference type="InterPro" id="IPR014777">
    <property type="entry name" value="4pyrrole_Mease_sub1"/>
</dbReference>
<evidence type="ECO:0000256" key="3">
    <source>
        <dbReference type="ARBA" id="ARBA00022603"/>
    </source>
</evidence>
<proteinExistence type="predicted"/>
<dbReference type="InterPro" id="IPR012818">
    <property type="entry name" value="CbiE"/>
</dbReference>
<dbReference type="InterPro" id="IPR000878">
    <property type="entry name" value="4pyrrol_Mease"/>
</dbReference>
<dbReference type="PANTHER" id="PTHR43182">
    <property type="entry name" value="COBALT-PRECORRIN-6B C(15)-METHYLTRANSFERASE (DECARBOXYLATING)"/>
    <property type="match status" value="1"/>
</dbReference>
<dbReference type="InterPro" id="IPR014776">
    <property type="entry name" value="4pyrrole_Mease_sub2"/>
</dbReference>
<dbReference type="SUPFAM" id="SSF53790">
    <property type="entry name" value="Tetrapyrrole methylase"/>
    <property type="match status" value="1"/>
</dbReference>
<comment type="caution">
    <text evidence="7">The sequence shown here is derived from an EMBL/GenBank/DDBJ whole genome shotgun (WGS) entry which is preliminary data.</text>
</comment>
<dbReference type="STRING" id="1177755.A7A08_00076"/>
<dbReference type="UniPathway" id="UPA00148"/>
<keyword evidence="3 7" id="KW-0489">Methyltransferase</keyword>
<dbReference type="Pfam" id="PF01135">
    <property type="entry name" value="PCMT"/>
    <property type="match status" value="1"/>
</dbReference>
<dbReference type="PIRSF" id="PIRSF036428">
    <property type="entry name" value="CobL"/>
    <property type="match status" value="1"/>
</dbReference>